<dbReference type="Pfam" id="PF12728">
    <property type="entry name" value="HTH_17"/>
    <property type="match status" value="1"/>
</dbReference>
<dbReference type="InterPro" id="IPR010093">
    <property type="entry name" value="SinI_DNA-bd"/>
</dbReference>
<dbReference type="NCBIfam" id="TIGR01764">
    <property type="entry name" value="excise"/>
    <property type="match status" value="1"/>
</dbReference>
<dbReference type="SUPFAM" id="SSF46955">
    <property type="entry name" value="Putative DNA-binding domain"/>
    <property type="match status" value="1"/>
</dbReference>
<dbReference type="InterPro" id="IPR041657">
    <property type="entry name" value="HTH_17"/>
</dbReference>
<gene>
    <name evidence="2" type="ORF">SDC9_05134</name>
</gene>
<dbReference type="Gene3D" id="1.10.10.10">
    <property type="entry name" value="Winged helix-like DNA-binding domain superfamily/Winged helix DNA-binding domain"/>
    <property type="match status" value="1"/>
</dbReference>
<dbReference type="GO" id="GO:0003677">
    <property type="term" value="F:DNA binding"/>
    <property type="evidence" value="ECO:0007669"/>
    <property type="project" value="InterPro"/>
</dbReference>
<reference evidence="2" key="1">
    <citation type="submission" date="2019-08" db="EMBL/GenBank/DDBJ databases">
        <authorList>
            <person name="Kucharzyk K."/>
            <person name="Murdoch R.W."/>
            <person name="Higgins S."/>
            <person name="Loffler F."/>
        </authorList>
    </citation>
    <scope>NUCLEOTIDE SEQUENCE</scope>
</reference>
<accession>A0A644SY12</accession>
<protein>
    <recommendedName>
        <fullName evidence="1">Helix-turn-helix domain-containing protein</fullName>
    </recommendedName>
</protein>
<dbReference type="InterPro" id="IPR036388">
    <property type="entry name" value="WH-like_DNA-bd_sf"/>
</dbReference>
<dbReference type="EMBL" id="VSSQ01000010">
    <property type="protein sequence ID" value="MPL59580.1"/>
    <property type="molecule type" value="Genomic_DNA"/>
</dbReference>
<proteinExistence type="predicted"/>
<evidence type="ECO:0000313" key="2">
    <source>
        <dbReference type="EMBL" id="MPL59580.1"/>
    </source>
</evidence>
<dbReference type="AlphaFoldDB" id="A0A644SY12"/>
<sequence length="65" mass="7300">MEREENKLIGIKDLAKMTGVSVSTINRVKRAGRLPHHKIGKRVVLTPEDVAQFIASCKVDNKEEN</sequence>
<comment type="caution">
    <text evidence="2">The sequence shown here is derived from an EMBL/GenBank/DDBJ whole genome shotgun (WGS) entry which is preliminary data.</text>
</comment>
<evidence type="ECO:0000259" key="1">
    <source>
        <dbReference type="Pfam" id="PF12728"/>
    </source>
</evidence>
<organism evidence="2">
    <name type="scientific">bioreactor metagenome</name>
    <dbReference type="NCBI Taxonomy" id="1076179"/>
    <lineage>
        <taxon>unclassified sequences</taxon>
        <taxon>metagenomes</taxon>
        <taxon>ecological metagenomes</taxon>
    </lineage>
</organism>
<name>A0A644SY12_9ZZZZ</name>
<dbReference type="InterPro" id="IPR009061">
    <property type="entry name" value="DNA-bd_dom_put_sf"/>
</dbReference>
<feature type="domain" description="Helix-turn-helix" evidence="1">
    <location>
        <begin position="10"/>
        <end position="57"/>
    </location>
</feature>